<gene>
    <name evidence="2" type="ORF">R3P38DRAFT_2953422</name>
</gene>
<evidence type="ECO:0000313" key="3">
    <source>
        <dbReference type="Proteomes" id="UP001362999"/>
    </source>
</evidence>
<reference evidence="2 3" key="1">
    <citation type="journal article" date="2024" name="J Genomics">
        <title>Draft genome sequencing and assembly of Favolaschia claudopus CIRM-BRFM 2984 isolated from oak limbs.</title>
        <authorList>
            <person name="Navarro D."/>
            <person name="Drula E."/>
            <person name="Chaduli D."/>
            <person name="Cazenave R."/>
            <person name="Ahrendt S."/>
            <person name="Wang J."/>
            <person name="Lipzen A."/>
            <person name="Daum C."/>
            <person name="Barry K."/>
            <person name="Grigoriev I.V."/>
            <person name="Favel A."/>
            <person name="Rosso M.N."/>
            <person name="Martin F."/>
        </authorList>
    </citation>
    <scope>NUCLEOTIDE SEQUENCE [LARGE SCALE GENOMIC DNA]</scope>
    <source>
        <strain evidence="2 3">CIRM-BRFM 2984</strain>
    </source>
</reference>
<dbReference type="SUPFAM" id="SSF55961">
    <property type="entry name" value="Bet v1-like"/>
    <property type="match status" value="1"/>
</dbReference>
<feature type="domain" description="DUF7053" evidence="1">
    <location>
        <begin position="19"/>
        <end position="146"/>
    </location>
</feature>
<dbReference type="InterPro" id="IPR023393">
    <property type="entry name" value="START-like_dom_sf"/>
</dbReference>
<comment type="caution">
    <text evidence="2">The sequence shown here is derived from an EMBL/GenBank/DDBJ whole genome shotgun (WGS) entry which is preliminary data.</text>
</comment>
<proteinExistence type="predicted"/>
<dbReference type="AlphaFoldDB" id="A0AAW0BI80"/>
<keyword evidence="3" id="KW-1185">Reference proteome</keyword>
<dbReference type="Proteomes" id="UP001362999">
    <property type="component" value="Unassembled WGS sequence"/>
</dbReference>
<sequence>MSPFFSSHQVSYKRQIAAPLQTVLAFLHDPPALMGLSPVIVEVTVDPKDQTKYSIVDSLLLPFGFRTRISYTATIILHDDGMEAESAAGAGTRTHVRYTVRAVSEDKTEIEEVTTANCFFLLSPYIKGVIEKAHNETLDRMAAKLEGKEWPA</sequence>
<evidence type="ECO:0000313" key="2">
    <source>
        <dbReference type="EMBL" id="KAK7025229.1"/>
    </source>
</evidence>
<accession>A0AAW0BI80</accession>
<dbReference type="Gene3D" id="3.30.530.20">
    <property type="match status" value="1"/>
</dbReference>
<name>A0AAW0BI80_9AGAR</name>
<dbReference type="CDD" id="cd07812">
    <property type="entry name" value="SRPBCC"/>
    <property type="match status" value="1"/>
</dbReference>
<dbReference type="Pfam" id="PF23155">
    <property type="entry name" value="DUF7053"/>
    <property type="match status" value="1"/>
</dbReference>
<organism evidence="2 3">
    <name type="scientific">Favolaschia claudopus</name>
    <dbReference type="NCBI Taxonomy" id="2862362"/>
    <lineage>
        <taxon>Eukaryota</taxon>
        <taxon>Fungi</taxon>
        <taxon>Dikarya</taxon>
        <taxon>Basidiomycota</taxon>
        <taxon>Agaricomycotina</taxon>
        <taxon>Agaricomycetes</taxon>
        <taxon>Agaricomycetidae</taxon>
        <taxon>Agaricales</taxon>
        <taxon>Marasmiineae</taxon>
        <taxon>Mycenaceae</taxon>
        <taxon>Favolaschia</taxon>
    </lineage>
</organism>
<dbReference type="InterPro" id="IPR055481">
    <property type="entry name" value="DUF7053"/>
</dbReference>
<protein>
    <submittedName>
        <fullName evidence="2">SWIM-type domain-containing protein</fullName>
    </submittedName>
</protein>
<dbReference type="EMBL" id="JAWWNJ010000034">
    <property type="protein sequence ID" value="KAK7025229.1"/>
    <property type="molecule type" value="Genomic_DNA"/>
</dbReference>
<evidence type="ECO:0000259" key="1">
    <source>
        <dbReference type="Pfam" id="PF23155"/>
    </source>
</evidence>